<gene>
    <name evidence="3" type="ORF">EJ03DRAFT_310939</name>
</gene>
<evidence type="ECO:0000256" key="1">
    <source>
        <dbReference type="SAM" id="Coils"/>
    </source>
</evidence>
<dbReference type="AlphaFoldDB" id="A0A6G1LCA7"/>
<keyword evidence="4" id="KW-1185">Reference proteome</keyword>
<reference evidence="3" key="1">
    <citation type="journal article" date="2020" name="Stud. Mycol.">
        <title>101 Dothideomycetes genomes: a test case for predicting lifestyles and emergence of pathogens.</title>
        <authorList>
            <person name="Haridas S."/>
            <person name="Albert R."/>
            <person name="Binder M."/>
            <person name="Bloem J."/>
            <person name="Labutti K."/>
            <person name="Salamov A."/>
            <person name="Andreopoulos B."/>
            <person name="Baker S."/>
            <person name="Barry K."/>
            <person name="Bills G."/>
            <person name="Bluhm B."/>
            <person name="Cannon C."/>
            <person name="Castanera R."/>
            <person name="Culley D."/>
            <person name="Daum C."/>
            <person name="Ezra D."/>
            <person name="Gonzalez J."/>
            <person name="Henrissat B."/>
            <person name="Kuo A."/>
            <person name="Liang C."/>
            <person name="Lipzen A."/>
            <person name="Lutzoni F."/>
            <person name="Magnuson J."/>
            <person name="Mondo S."/>
            <person name="Nolan M."/>
            <person name="Ohm R."/>
            <person name="Pangilinan J."/>
            <person name="Park H.-J."/>
            <person name="Ramirez L."/>
            <person name="Alfaro M."/>
            <person name="Sun H."/>
            <person name="Tritt A."/>
            <person name="Yoshinaga Y."/>
            <person name="Zwiers L.-H."/>
            <person name="Turgeon B."/>
            <person name="Goodwin S."/>
            <person name="Spatafora J."/>
            <person name="Crous P."/>
            <person name="Grigoriev I."/>
        </authorList>
    </citation>
    <scope>NUCLEOTIDE SEQUENCE</scope>
    <source>
        <strain evidence="3">CBS 116005</strain>
    </source>
</reference>
<proteinExistence type="predicted"/>
<dbReference type="Proteomes" id="UP000799436">
    <property type="component" value="Unassembled WGS sequence"/>
</dbReference>
<keyword evidence="1" id="KW-0175">Coiled coil</keyword>
<accession>A0A6G1LCA7</accession>
<sequence length="557" mass="61767">MAEDDAIQSFLVTWEQSESAAGSIPHAPVQCCCGNDACAYLKHSQRALEGLEREVRTAAKLGQALLLRHETYIQDSERERKAMTAHIEMLEVEKHQLEKKNASVIEENRELLDQLESVNNAVADSDAQVTNLQATLLSTQQELHKLSSLAARAERLEQQLAYFEREQVLCQKSLSDKEQSEKDALRRWREAERKLADLQEQLERIESEANAERERHVEVLGRMERRHVVEKELGSAAGRLKGAAAAKTTREAGGTNVVSHFVKDILQDNANLQMGIVELREMLQNSNDEVENLRKQMLEHQVADGDGDDATELRRPSARSDLRQEMQRANSQELHVHHHYHAPAPASKASAIRRPKKKRPDIDSNAPNSDLTSPLSNDLLEPVHSQPYYQTSPRRAASHESLLSVHGMDIHTIKPRPSQLLARSATRSFTSQAVVSDAFAQAGSAAMSRPSDSGIKMGGWLVGRWGATPTKSDDGKSTTSSTETSSIKSAGKSWKSSASTLDPEATPKKPVVKLRSPGINQTGPIFGLGPEIRVQHEPIVKKFDEEAMRKALESRSG</sequence>
<dbReference type="OrthoDB" id="4088568at2759"/>
<feature type="region of interest" description="Disordered" evidence="2">
    <location>
        <begin position="302"/>
        <end position="381"/>
    </location>
</feature>
<feature type="compositionally biased region" description="Low complexity" evidence="2">
    <location>
        <begin position="477"/>
        <end position="499"/>
    </location>
</feature>
<name>A0A6G1LCA7_9PEZI</name>
<dbReference type="EMBL" id="ML995827">
    <property type="protein sequence ID" value="KAF2770260.1"/>
    <property type="molecule type" value="Genomic_DNA"/>
</dbReference>
<feature type="compositionally biased region" description="Basic and acidic residues" evidence="2">
    <location>
        <begin position="311"/>
        <end position="326"/>
    </location>
</feature>
<feature type="compositionally biased region" description="Polar residues" evidence="2">
    <location>
        <begin position="365"/>
        <end position="376"/>
    </location>
</feature>
<protein>
    <submittedName>
        <fullName evidence="3">Uncharacterized protein</fullName>
    </submittedName>
</protein>
<evidence type="ECO:0000313" key="3">
    <source>
        <dbReference type="EMBL" id="KAF2770260.1"/>
    </source>
</evidence>
<feature type="region of interest" description="Disordered" evidence="2">
    <location>
        <begin position="466"/>
        <end position="529"/>
    </location>
</feature>
<evidence type="ECO:0000256" key="2">
    <source>
        <dbReference type="SAM" id="MobiDB-lite"/>
    </source>
</evidence>
<feature type="coiled-coil region" evidence="1">
    <location>
        <begin position="41"/>
        <end position="215"/>
    </location>
</feature>
<evidence type="ECO:0000313" key="4">
    <source>
        <dbReference type="Proteomes" id="UP000799436"/>
    </source>
</evidence>
<organism evidence="3 4">
    <name type="scientific">Teratosphaeria nubilosa</name>
    <dbReference type="NCBI Taxonomy" id="161662"/>
    <lineage>
        <taxon>Eukaryota</taxon>
        <taxon>Fungi</taxon>
        <taxon>Dikarya</taxon>
        <taxon>Ascomycota</taxon>
        <taxon>Pezizomycotina</taxon>
        <taxon>Dothideomycetes</taxon>
        <taxon>Dothideomycetidae</taxon>
        <taxon>Mycosphaerellales</taxon>
        <taxon>Teratosphaeriaceae</taxon>
        <taxon>Teratosphaeria</taxon>
    </lineage>
</organism>